<evidence type="ECO:0000259" key="1">
    <source>
        <dbReference type="Pfam" id="PF01676"/>
    </source>
</evidence>
<protein>
    <submittedName>
        <fullName evidence="2">Sulfatase-like hydrolase/transferase</fullName>
    </submittedName>
</protein>
<dbReference type="OrthoDB" id="9791578at2"/>
<dbReference type="GO" id="GO:0046872">
    <property type="term" value="F:metal ion binding"/>
    <property type="evidence" value="ECO:0007669"/>
    <property type="project" value="InterPro"/>
</dbReference>
<dbReference type="PROSITE" id="PS51257">
    <property type="entry name" value="PROKAR_LIPOPROTEIN"/>
    <property type="match status" value="1"/>
</dbReference>
<dbReference type="Gene3D" id="3.40.720.10">
    <property type="entry name" value="Alkaline Phosphatase, subunit A"/>
    <property type="match status" value="1"/>
</dbReference>
<gene>
    <name evidence="2" type="ORF">FRY74_01255</name>
</gene>
<feature type="domain" description="Metalloenzyme" evidence="1">
    <location>
        <begin position="174"/>
        <end position="302"/>
    </location>
</feature>
<dbReference type="PANTHER" id="PTHR10151">
    <property type="entry name" value="ECTONUCLEOTIDE PYROPHOSPHATASE/PHOSPHODIESTERASE"/>
    <property type="match status" value="1"/>
</dbReference>
<dbReference type="PANTHER" id="PTHR10151:SF120">
    <property type="entry name" value="BIS(5'-ADENOSYL)-TRIPHOSPHATASE"/>
    <property type="match status" value="1"/>
</dbReference>
<keyword evidence="3" id="KW-1185">Reference proteome</keyword>
<dbReference type="RefSeq" id="WP_147097834.1">
    <property type="nucleotide sequence ID" value="NZ_VOOS01000001.1"/>
</dbReference>
<dbReference type="GO" id="GO:0016740">
    <property type="term" value="F:transferase activity"/>
    <property type="evidence" value="ECO:0007669"/>
    <property type="project" value="UniProtKB-KW"/>
</dbReference>
<dbReference type="SUPFAM" id="SSF53649">
    <property type="entry name" value="Alkaline phosphatase-like"/>
    <property type="match status" value="1"/>
</dbReference>
<dbReference type="Proteomes" id="UP000321721">
    <property type="component" value="Unassembled WGS sequence"/>
</dbReference>
<dbReference type="EMBL" id="VOOS01000001">
    <property type="protein sequence ID" value="TXB66841.1"/>
    <property type="molecule type" value="Genomic_DNA"/>
</dbReference>
<organism evidence="2 3">
    <name type="scientific">Vicingus serpentipes</name>
    <dbReference type="NCBI Taxonomy" id="1926625"/>
    <lineage>
        <taxon>Bacteria</taxon>
        <taxon>Pseudomonadati</taxon>
        <taxon>Bacteroidota</taxon>
        <taxon>Flavobacteriia</taxon>
        <taxon>Flavobacteriales</taxon>
        <taxon>Vicingaceae</taxon>
        <taxon>Vicingus</taxon>
    </lineage>
</organism>
<dbReference type="AlphaFoldDB" id="A0A5C6RX12"/>
<proteinExistence type="predicted"/>
<sequence>MIYLKNYLTFLVIITLTLYSCKKDVEIIEEKDEGLKTENVIIIIIDGPRYAETWGDNSHENIPYLAKTIKLKGIVNTNFFNNGFTYTLPGHLALSTGRYYPIDNFGGELPPFPSIYQYYKQTYPDKNCWIISSKDKIELLSNTSESDYNNKYLANTDCGINGLGSGYREDSITTYNTINILTNEHPSLVLINLKDPDTWGHANNWEKYIESIKKSDEYINEIVSLIDTNPYYKDKTTLFITNDHGRHEDAYGGFQNHGDNCEGCRHIMFFGYGPDFKKNSTIDTRYELVDIANTTAKLLNFNLPNSNGIVMEELFEKNN</sequence>
<dbReference type="InterPro" id="IPR006124">
    <property type="entry name" value="Metalloenzyme"/>
</dbReference>
<comment type="caution">
    <text evidence="2">The sequence shown here is derived from an EMBL/GenBank/DDBJ whole genome shotgun (WGS) entry which is preliminary data.</text>
</comment>
<dbReference type="Pfam" id="PF01676">
    <property type="entry name" value="Metalloenzyme"/>
    <property type="match status" value="1"/>
</dbReference>
<keyword evidence="2" id="KW-0378">Hydrolase</keyword>
<evidence type="ECO:0000313" key="2">
    <source>
        <dbReference type="EMBL" id="TXB66841.1"/>
    </source>
</evidence>
<accession>A0A5C6RX12</accession>
<keyword evidence="2" id="KW-0808">Transferase</keyword>
<evidence type="ECO:0000313" key="3">
    <source>
        <dbReference type="Proteomes" id="UP000321721"/>
    </source>
</evidence>
<name>A0A5C6RX12_9FLAO</name>
<dbReference type="InterPro" id="IPR017850">
    <property type="entry name" value="Alkaline_phosphatase_core_sf"/>
</dbReference>
<dbReference type="GO" id="GO:0016787">
    <property type="term" value="F:hydrolase activity"/>
    <property type="evidence" value="ECO:0007669"/>
    <property type="project" value="UniProtKB-KW"/>
</dbReference>
<reference evidence="2 3" key="1">
    <citation type="submission" date="2019-08" db="EMBL/GenBank/DDBJ databases">
        <title>Genome of Vicingus serpentipes NCIMB 15042.</title>
        <authorList>
            <person name="Bowman J.P."/>
        </authorList>
    </citation>
    <scope>NUCLEOTIDE SEQUENCE [LARGE SCALE GENOMIC DNA]</scope>
    <source>
        <strain evidence="2 3">NCIMB 15042</strain>
    </source>
</reference>